<evidence type="ECO:0000256" key="2">
    <source>
        <dbReference type="ARBA" id="ARBA00022884"/>
    </source>
</evidence>
<organism evidence="5 6">
    <name type="scientific">Camelina sativa</name>
    <name type="common">False flax</name>
    <name type="synonym">Myagrum sativum</name>
    <dbReference type="NCBI Taxonomy" id="90675"/>
    <lineage>
        <taxon>Eukaryota</taxon>
        <taxon>Viridiplantae</taxon>
        <taxon>Streptophyta</taxon>
        <taxon>Embryophyta</taxon>
        <taxon>Tracheophyta</taxon>
        <taxon>Spermatophyta</taxon>
        <taxon>Magnoliopsida</taxon>
        <taxon>eudicotyledons</taxon>
        <taxon>Gunneridae</taxon>
        <taxon>Pentapetalae</taxon>
        <taxon>rosids</taxon>
        <taxon>malvids</taxon>
        <taxon>Brassicales</taxon>
        <taxon>Brassicaceae</taxon>
        <taxon>Camelineae</taxon>
        <taxon>Camelina</taxon>
    </lineage>
</organism>
<dbReference type="Gene3D" id="3.30.70.330">
    <property type="match status" value="1"/>
</dbReference>
<dbReference type="PANTHER" id="PTHR23236:SF119">
    <property type="entry name" value="NUCLEAR RNA-BINDING PROTEIN SART-3"/>
    <property type="match status" value="1"/>
</dbReference>
<dbReference type="InterPro" id="IPR012677">
    <property type="entry name" value="Nucleotide-bd_a/b_plait_sf"/>
</dbReference>
<reference evidence="6" key="2">
    <citation type="submission" date="2025-08" db="UniProtKB">
        <authorList>
            <consortium name="RefSeq"/>
        </authorList>
    </citation>
    <scope>IDENTIFICATION</scope>
    <source>
        <tissue evidence="6">Leaf</tissue>
    </source>
</reference>
<dbReference type="InterPro" id="IPR000504">
    <property type="entry name" value="RRM_dom"/>
</dbReference>
<dbReference type="PANTHER" id="PTHR23236">
    <property type="entry name" value="EUKARYOTIC TRANSLATION INITIATION FACTOR 4B/4H"/>
    <property type="match status" value="1"/>
</dbReference>
<keyword evidence="1" id="KW-0677">Repeat</keyword>
<dbReference type="RefSeq" id="XP_010485217.2">
    <property type="nucleotide sequence ID" value="XM_010486915.2"/>
</dbReference>
<dbReference type="SUPFAM" id="SSF54928">
    <property type="entry name" value="RNA-binding domain, RBD"/>
    <property type="match status" value="1"/>
</dbReference>
<feature type="domain" description="RRM" evidence="4">
    <location>
        <begin position="85"/>
        <end position="164"/>
    </location>
</feature>
<dbReference type="GeneID" id="104763556"/>
<keyword evidence="5" id="KW-1185">Reference proteome</keyword>
<keyword evidence="2 3" id="KW-0694">RNA-binding</keyword>
<evidence type="ECO:0000313" key="6">
    <source>
        <dbReference type="RefSeq" id="XP_010485217.2"/>
    </source>
</evidence>
<sequence length="219" mass="24464">MALKEGSASTTDVEAATQTMIVNLTKQRKEIDEITNSLSMADLEDILLKEIDEDVKNAFKKKTKKVEEYVCNYDNHEEAFGNNHDTIFVKGFDCSLSRDDIKSSLEKHFGSCGEISRVFVPFECKTGSPLGYAFIDLRNDAKKALTLDGSYMGSLKLEVVMANSRTESVRYPNFSGCGRCSLNLKKRNYAEFSRTGGGCLTPRTPELDGMFAEDALHFF</sequence>
<dbReference type="Pfam" id="PF00076">
    <property type="entry name" value="RRM_1"/>
    <property type="match status" value="1"/>
</dbReference>
<gene>
    <name evidence="6" type="primary">LOC104763556</name>
</gene>
<dbReference type="PROSITE" id="PS50102">
    <property type="entry name" value="RRM"/>
    <property type="match status" value="1"/>
</dbReference>
<evidence type="ECO:0000313" key="5">
    <source>
        <dbReference type="Proteomes" id="UP000694864"/>
    </source>
</evidence>
<evidence type="ECO:0000259" key="4">
    <source>
        <dbReference type="PROSITE" id="PS50102"/>
    </source>
</evidence>
<protein>
    <submittedName>
        <fullName evidence="6">Polyadenylate-binding protein 2-like</fullName>
    </submittedName>
</protein>
<evidence type="ECO:0000256" key="3">
    <source>
        <dbReference type="PROSITE-ProRule" id="PRU00176"/>
    </source>
</evidence>
<name>A0ABM0XFH2_CAMSA</name>
<dbReference type="SMART" id="SM00360">
    <property type="entry name" value="RRM"/>
    <property type="match status" value="1"/>
</dbReference>
<dbReference type="Proteomes" id="UP000694864">
    <property type="component" value="Chromosome 18"/>
</dbReference>
<reference evidence="5" key="1">
    <citation type="journal article" date="2014" name="Nat. Commun.">
        <title>The emerging biofuel crop Camelina sativa retains a highly undifferentiated hexaploid genome structure.</title>
        <authorList>
            <person name="Kagale S."/>
            <person name="Koh C."/>
            <person name="Nixon J."/>
            <person name="Bollina V."/>
            <person name="Clarke W.E."/>
            <person name="Tuteja R."/>
            <person name="Spillane C."/>
            <person name="Robinson S.J."/>
            <person name="Links M.G."/>
            <person name="Clarke C."/>
            <person name="Higgins E.E."/>
            <person name="Huebert T."/>
            <person name="Sharpe A.G."/>
            <person name="Parkin I.A."/>
        </authorList>
    </citation>
    <scope>NUCLEOTIDE SEQUENCE [LARGE SCALE GENOMIC DNA]</scope>
    <source>
        <strain evidence="5">cv. DH55</strain>
    </source>
</reference>
<proteinExistence type="predicted"/>
<accession>A0ABM0XFH2</accession>
<dbReference type="InterPro" id="IPR035979">
    <property type="entry name" value="RBD_domain_sf"/>
</dbReference>
<evidence type="ECO:0000256" key="1">
    <source>
        <dbReference type="ARBA" id="ARBA00022737"/>
    </source>
</evidence>